<name>A0A3Q2G2Q6_CYPVA</name>
<evidence type="ECO:0000256" key="1">
    <source>
        <dbReference type="SAM" id="MobiDB-lite"/>
    </source>
</evidence>
<keyword evidence="3" id="KW-1185">Reference proteome</keyword>
<reference evidence="2" key="2">
    <citation type="submission" date="2025-09" db="UniProtKB">
        <authorList>
            <consortium name="Ensembl"/>
        </authorList>
    </citation>
    <scope>IDENTIFICATION</scope>
</reference>
<dbReference type="Ensembl" id="ENSCVAT00000024873.1">
    <property type="protein sequence ID" value="ENSCVAP00000016490.1"/>
    <property type="gene ID" value="ENSCVAG00000000796.1"/>
</dbReference>
<proteinExistence type="predicted"/>
<protein>
    <submittedName>
        <fullName evidence="2">Uncharacterized protein</fullName>
    </submittedName>
</protein>
<reference evidence="2" key="1">
    <citation type="submission" date="2025-08" db="UniProtKB">
        <authorList>
            <consortium name="Ensembl"/>
        </authorList>
    </citation>
    <scope>IDENTIFICATION</scope>
</reference>
<organism evidence="2 3">
    <name type="scientific">Cyprinodon variegatus</name>
    <name type="common">Sheepshead minnow</name>
    <dbReference type="NCBI Taxonomy" id="28743"/>
    <lineage>
        <taxon>Eukaryota</taxon>
        <taxon>Metazoa</taxon>
        <taxon>Chordata</taxon>
        <taxon>Craniata</taxon>
        <taxon>Vertebrata</taxon>
        <taxon>Euteleostomi</taxon>
        <taxon>Actinopterygii</taxon>
        <taxon>Neopterygii</taxon>
        <taxon>Teleostei</taxon>
        <taxon>Neoteleostei</taxon>
        <taxon>Acanthomorphata</taxon>
        <taxon>Ovalentaria</taxon>
        <taxon>Atherinomorphae</taxon>
        <taxon>Cyprinodontiformes</taxon>
        <taxon>Cyprinodontidae</taxon>
        <taxon>Cyprinodon</taxon>
    </lineage>
</organism>
<evidence type="ECO:0000313" key="3">
    <source>
        <dbReference type="Proteomes" id="UP000265020"/>
    </source>
</evidence>
<dbReference type="AlphaFoldDB" id="A0A3Q2G2Q6"/>
<sequence length="70" mass="7729">YSSSPDSCVRTRKRPRNRGNKPRHGLSTDASVAKFLLDRILLFVAMVAAEINAACSTPPSLRELITHCCE</sequence>
<accession>A0A3Q2G2Q6</accession>
<feature type="region of interest" description="Disordered" evidence="1">
    <location>
        <begin position="1"/>
        <end position="26"/>
    </location>
</feature>
<feature type="compositionally biased region" description="Basic residues" evidence="1">
    <location>
        <begin position="10"/>
        <end position="24"/>
    </location>
</feature>
<evidence type="ECO:0000313" key="2">
    <source>
        <dbReference type="Ensembl" id="ENSCVAP00000016490.1"/>
    </source>
</evidence>
<dbReference type="Proteomes" id="UP000265020">
    <property type="component" value="Unassembled WGS sequence"/>
</dbReference>